<proteinExistence type="predicted"/>
<feature type="compositionally biased region" description="Basic and acidic residues" evidence="1">
    <location>
        <begin position="148"/>
        <end position="159"/>
    </location>
</feature>
<dbReference type="AlphaFoldDB" id="A0A484BDQ3"/>
<feature type="region of interest" description="Disordered" evidence="1">
    <location>
        <begin position="148"/>
        <end position="176"/>
    </location>
</feature>
<feature type="compositionally biased region" description="Basic and acidic residues" evidence="1">
    <location>
        <begin position="466"/>
        <end position="494"/>
    </location>
</feature>
<organism evidence="2 3">
    <name type="scientific">Drosophila navojoa</name>
    <name type="common">Fruit fly</name>
    <dbReference type="NCBI Taxonomy" id="7232"/>
    <lineage>
        <taxon>Eukaryota</taxon>
        <taxon>Metazoa</taxon>
        <taxon>Ecdysozoa</taxon>
        <taxon>Arthropoda</taxon>
        <taxon>Hexapoda</taxon>
        <taxon>Insecta</taxon>
        <taxon>Pterygota</taxon>
        <taxon>Neoptera</taxon>
        <taxon>Endopterygota</taxon>
        <taxon>Diptera</taxon>
        <taxon>Brachycera</taxon>
        <taxon>Muscomorpha</taxon>
        <taxon>Ephydroidea</taxon>
        <taxon>Drosophilidae</taxon>
        <taxon>Drosophila</taxon>
    </lineage>
</organism>
<feature type="compositionally biased region" description="Basic residues" evidence="1">
    <location>
        <begin position="1012"/>
        <end position="1021"/>
    </location>
</feature>
<gene>
    <name evidence="2" type="ORF">AWZ03_006688</name>
</gene>
<feature type="compositionally biased region" description="Basic and acidic residues" evidence="1">
    <location>
        <begin position="402"/>
        <end position="418"/>
    </location>
</feature>
<reference evidence="2 3" key="1">
    <citation type="journal article" date="2019" name="J. Hered.">
        <title>An Improved Genome Assembly for Drosophila navojoa, the Basal Species in the mojavensis Cluster.</title>
        <authorList>
            <person name="Vanderlinde T."/>
            <person name="Dupim E.G."/>
            <person name="Nazario-Yepiz N.O."/>
            <person name="Carvalho A.B."/>
        </authorList>
    </citation>
    <scope>NUCLEOTIDE SEQUENCE [LARGE SCALE GENOMIC DNA]</scope>
    <source>
        <strain evidence="2">Navoj_Jal97</strain>
        <tissue evidence="2">Whole organism</tissue>
    </source>
</reference>
<feature type="compositionally biased region" description="Polar residues" evidence="1">
    <location>
        <begin position="495"/>
        <end position="507"/>
    </location>
</feature>
<feature type="compositionally biased region" description="Basic and acidic residues" evidence="1">
    <location>
        <begin position="237"/>
        <end position="252"/>
    </location>
</feature>
<sequence>MEKGNVTPTHETVDQQSVSELKPVETVAAKVQQVDIAENSESKIGEQLKTNQPQSGPSLHVETQTEPSELGNATPALTEKQTKQSERLSKDLLADVENEQVEAAVVNQVAITAETLNDKPLRTECLEKHSEAVENEKPLDKVIELANEKVKEDDTKEQGRTSSLDITESCEPLEEKQNDKAIVEAIETHTENKLKLRTETVANIEIMVEEPNNLQKPKRRGRKATVEIDEKKLEDTIAKETITHAEIPEQRTKSHRRGRKSTAETEEKEPESTVQPIEHKLVESSHPIRSTRRGRKSVDAEENKHQDKIADATIKHTEVKSDEQNEAHKPKRRVNKETVKTMAVEKKMEESTPEETVDAEDKKPNIVPEEVIEHIETKSEEQPDQPKSKRRPRKATVEQTESTEKKLEETVDKVADKPKSKRGRKPTQDDSKEHAEDKSEEESAANAKDLLKPRTRRGQKPTTADLESKETPEQEKLVEETTDLDRPIVHEEKPTTTAEEISENTSTDTEKPKRRGRKPSAEVVAVEVFEPVKPKEEPIKEKPKRRGRKASAEEAHELAERKTTRTTRKASAETVEQHEPAKETMDIIEEAEEPLTKILRVEEPVVSTTPIIRRRGRRQSVNAEEAPPQDLAVATSSRRGRKATADTETPAEPAEVKPKRRGRKASADEAHTDDAEPAKKLAKRGRKPSAEVEHPDSDATEPAVEKKTATRRVRKVSAQMDTPTLAKKTTGRRGRKASVVEEQLEVPKDLPESSAVNVAASSPRPQPPSSEDELTPRRREGRNLPRKNYDETSDEDKRGSTSSPRRARKPAASKAASKAAGAVTPPVAKPTTPIPRTKQEAVVESTVEPLVPHTPIGPAVVLPEPTSSQRREGRNVPRKNYNETSDDDKPGTSRARRVRQPTVKALELLVDTAAAAQRPVTPRRRKAKDDGDQPPEKKPLADQGTPVTATKSRAGGRRKAPDPADVAEVVAVAISTGKRVARSRKDSAASNQHEEQVEQELAPEPEAEPKQATKRNARGKGKAAAAEEEASDEPATKKARGKTPILVTHVDVVPTEESTAKRAPASRGRAARTVKAVEDNVDAPETTAPARAGRGRKVHFEATEEAATAASATAQTEAPTRSTRSRRK</sequence>
<comment type="caution">
    <text evidence="2">The sequence shown here is derived from an EMBL/GenBank/DDBJ whole genome shotgun (WGS) entry which is preliminary data.</text>
</comment>
<feature type="compositionally biased region" description="Basic and acidic residues" evidence="1">
    <location>
        <begin position="296"/>
        <end position="328"/>
    </location>
</feature>
<name>A0A484BDQ3_DRONA</name>
<dbReference type="Proteomes" id="UP000295192">
    <property type="component" value="Unassembled WGS sequence"/>
</dbReference>
<feature type="compositionally biased region" description="Basic and acidic residues" evidence="1">
    <location>
        <begin position="774"/>
        <end position="799"/>
    </location>
</feature>
<dbReference type="OrthoDB" id="8064978at2759"/>
<feature type="region of interest" description="Disordered" evidence="1">
    <location>
        <begin position="1"/>
        <end position="21"/>
    </location>
</feature>
<feature type="compositionally biased region" description="Acidic residues" evidence="1">
    <location>
        <begin position="997"/>
        <end position="1006"/>
    </location>
</feature>
<feature type="compositionally biased region" description="Basic and acidic residues" evidence="1">
    <location>
        <begin position="335"/>
        <end position="350"/>
    </location>
</feature>
<feature type="compositionally biased region" description="Low complexity" evidence="1">
    <location>
        <begin position="1105"/>
        <end position="1118"/>
    </location>
</feature>
<feature type="compositionally biased region" description="Basic and acidic residues" evidence="1">
    <location>
        <begin position="688"/>
        <end position="708"/>
    </location>
</feature>
<feature type="compositionally biased region" description="Basic and acidic residues" evidence="1">
    <location>
        <begin position="426"/>
        <end position="437"/>
    </location>
</feature>
<dbReference type="STRING" id="7232.A0A484BDQ3"/>
<feature type="compositionally biased region" description="Basic and acidic residues" evidence="1">
    <location>
        <begin position="983"/>
        <end position="996"/>
    </location>
</feature>
<feature type="compositionally biased region" description="Polar residues" evidence="1">
    <location>
        <begin position="48"/>
        <end position="67"/>
    </location>
</feature>
<feature type="compositionally biased region" description="Basic and acidic residues" evidence="1">
    <location>
        <begin position="550"/>
        <end position="563"/>
    </location>
</feature>
<feature type="compositionally biased region" description="Basic and acidic residues" evidence="1">
    <location>
        <begin position="927"/>
        <end position="940"/>
    </location>
</feature>
<dbReference type="EMBL" id="LSRL02000052">
    <property type="protein sequence ID" value="TDG46804.1"/>
    <property type="molecule type" value="Genomic_DNA"/>
</dbReference>
<feature type="region of interest" description="Disordered" evidence="1">
    <location>
        <begin position="237"/>
        <end position="585"/>
    </location>
</feature>
<keyword evidence="3" id="KW-1185">Reference proteome</keyword>
<feature type="compositionally biased region" description="Basic and acidic residues" evidence="1">
    <location>
        <begin position="575"/>
        <end position="585"/>
    </location>
</feature>
<feature type="compositionally biased region" description="Low complexity" evidence="1">
    <location>
        <begin position="812"/>
        <end position="831"/>
    </location>
</feature>
<feature type="compositionally biased region" description="Low complexity" evidence="1">
    <location>
        <begin position="963"/>
        <end position="973"/>
    </location>
</feature>
<evidence type="ECO:0000313" key="2">
    <source>
        <dbReference type="EMBL" id="TDG46804.1"/>
    </source>
</evidence>
<dbReference type="OMA" id="NTENEGH"/>
<feature type="compositionally biased region" description="Polar residues" evidence="1">
    <location>
        <begin position="1"/>
        <end position="19"/>
    </location>
</feature>
<protein>
    <submittedName>
        <fullName evidence="2">Uncharacterized protein</fullName>
    </submittedName>
</protein>
<feature type="region of interest" description="Disordered" evidence="1">
    <location>
        <begin position="38"/>
        <end position="91"/>
    </location>
</feature>
<feature type="compositionally biased region" description="Basic and acidic residues" evidence="1">
    <location>
        <begin position="371"/>
        <end position="387"/>
    </location>
</feature>
<feature type="region of interest" description="Disordered" evidence="1">
    <location>
        <begin position="600"/>
        <end position="1128"/>
    </location>
</feature>
<evidence type="ECO:0000256" key="1">
    <source>
        <dbReference type="SAM" id="MobiDB-lite"/>
    </source>
</evidence>
<accession>A0A484BDQ3</accession>
<feature type="compositionally biased region" description="Basic and acidic residues" evidence="1">
    <location>
        <begin position="530"/>
        <end position="541"/>
    </location>
</feature>
<feature type="compositionally biased region" description="Basic and acidic residues" evidence="1">
    <location>
        <begin position="80"/>
        <end position="91"/>
    </location>
</feature>
<feature type="compositionally biased region" description="Basic and acidic residues" evidence="1">
    <location>
        <begin position="665"/>
        <end position="679"/>
    </location>
</feature>
<evidence type="ECO:0000313" key="3">
    <source>
        <dbReference type="Proteomes" id="UP000295192"/>
    </source>
</evidence>